<dbReference type="EMBL" id="FR824243">
    <property type="protein sequence ID" value="CCA23560.1"/>
    <property type="molecule type" value="Genomic_DNA"/>
</dbReference>
<reference evidence="1" key="1">
    <citation type="journal article" date="2011" name="PLoS Biol.">
        <title>Gene gain and loss during evolution of obligate parasitism in the white rust pathogen of Arabidopsis thaliana.</title>
        <authorList>
            <person name="Kemen E."/>
            <person name="Gardiner A."/>
            <person name="Schultz-Larsen T."/>
            <person name="Kemen A.C."/>
            <person name="Balmuth A.L."/>
            <person name="Robert-Seilaniantz A."/>
            <person name="Bailey K."/>
            <person name="Holub E."/>
            <person name="Studholme D.J."/>
            <person name="Maclean D."/>
            <person name="Jones J.D."/>
        </authorList>
    </citation>
    <scope>NUCLEOTIDE SEQUENCE</scope>
</reference>
<dbReference type="HOGENOM" id="CLU_1838866_0_0_1"/>
<reference evidence="1" key="2">
    <citation type="submission" date="2011-02" db="EMBL/GenBank/DDBJ databases">
        <authorList>
            <person name="MacLean D."/>
        </authorList>
    </citation>
    <scope>NUCLEOTIDE SEQUENCE</scope>
</reference>
<dbReference type="AlphaFoldDB" id="F0WQF2"/>
<protein>
    <submittedName>
        <fullName evidence="1">AlNc14C198G8622 protein</fullName>
    </submittedName>
</protein>
<proteinExistence type="predicted"/>
<organism evidence="1">
    <name type="scientific">Albugo laibachii Nc14</name>
    <dbReference type="NCBI Taxonomy" id="890382"/>
    <lineage>
        <taxon>Eukaryota</taxon>
        <taxon>Sar</taxon>
        <taxon>Stramenopiles</taxon>
        <taxon>Oomycota</taxon>
        <taxon>Peronosporomycetes</taxon>
        <taxon>Albuginales</taxon>
        <taxon>Albuginaceae</taxon>
        <taxon>Albugo</taxon>
    </lineage>
</organism>
<evidence type="ECO:0000313" key="1">
    <source>
        <dbReference type="EMBL" id="CCA23560.1"/>
    </source>
</evidence>
<sequence>MRKRDPELVMVFQMVQLCPSSHHVIDGVCAPITRRIIQPTSQRILKRSVPSSSTLKCKLNILAFVRTNSVLLPEITGWRRRHRTLQQERWIQDLQTMQSTVAKRKEVLLQVMPIYEDDVKECNLRRILISHILTTLITIM</sequence>
<name>F0WQF2_9STRA</name>
<gene>
    <name evidence="1" type="primary">AlNc14C198G8622</name>
    <name evidence="1" type="ORF">ALNC14_097040</name>
</gene>
<accession>F0WQF2</accession>